<reference evidence="1 2" key="1">
    <citation type="submission" date="2019-03" db="EMBL/GenBank/DDBJ databases">
        <authorList>
            <person name="Nijsse B."/>
        </authorList>
    </citation>
    <scope>NUCLEOTIDE SEQUENCE [LARGE SCALE GENOMIC DNA]</scope>
    <source>
        <strain evidence="1">Desulfoluna butyratoxydans MSL71</strain>
    </source>
</reference>
<proteinExistence type="predicted"/>
<name>A0A4U8YQU8_9BACT</name>
<dbReference type="EMBL" id="CAADHO010000010">
    <property type="protein sequence ID" value="VFQ46695.1"/>
    <property type="molecule type" value="Genomic_DNA"/>
</dbReference>
<keyword evidence="2" id="KW-1185">Reference proteome</keyword>
<accession>A0A4U8YQU8</accession>
<evidence type="ECO:0000313" key="1">
    <source>
        <dbReference type="EMBL" id="VFQ46695.1"/>
    </source>
</evidence>
<evidence type="ECO:0008006" key="3">
    <source>
        <dbReference type="Google" id="ProtNLM"/>
    </source>
</evidence>
<evidence type="ECO:0000313" key="2">
    <source>
        <dbReference type="Proteomes" id="UP000507962"/>
    </source>
</evidence>
<dbReference type="AlphaFoldDB" id="A0A4U8YQU8"/>
<protein>
    <recommendedName>
        <fullName evidence="3">Roadblock/LAMTOR2 domain-containing protein</fullName>
    </recommendedName>
</protein>
<dbReference type="RefSeq" id="WP_180144937.1">
    <property type="nucleotide sequence ID" value="NZ_CAADHO010000010.1"/>
</dbReference>
<organism evidence="1 2">
    <name type="scientific">Desulfoluna butyratoxydans</name>
    <dbReference type="NCBI Taxonomy" id="231438"/>
    <lineage>
        <taxon>Bacteria</taxon>
        <taxon>Pseudomonadati</taxon>
        <taxon>Thermodesulfobacteriota</taxon>
        <taxon>Desulfobacteria</taxon>
        <taxon>Desulfobacterales</taxon>
        <taxon>Desulfolunaceae</taxon>
        <taxon>Desulfoluna</taxon>
    </lineage>
</organism>
<dbReference type="Proteomes" id="UP000507962">
    <property type="component" value="Unassembled WGS sequence"/>
</dbReference>
<sequence length="126" mass="14195">MANHFDDLFSIDGVQGVFYISDAGKPLVAELSESHGGSEHECREARAFLAEKMRWRDMAPLVDGATEGEILFDALRVYYRRTVDGILYILMAPGCVAAMVRMTCDLISTDMDKSRKTRGFGRFFKM</sequence>
<gene>
    <name evidence="1" type="ORF">MSL71_43650</name>
</gene>